<sequence length="306" mass="34850">MREDVSELYRRYRLQARPRSGGKMIFHGVDGFDVYNPTAPFHVAGRWYLAARVEMRDSERSRVLFFAWDGGHHATLQPDLPEFILQDPFVAEIDGGQLFGGVEVEYAPDGVPLRWRTRFYIGHTVSTLRLLATGPWGMKDIRLVSLPDGRILVFTRPQGEVGGRGTIGWVIISSLNELNASTISRARLIPHLDEQYWCGVNSAYCRSEGDVEVLAHVARFDEMGNRHYYAARFIFDYHRGTSSAMEIIACREDFLPGECKREDLRDVVFPAGLLETEQGGRRLFCGTSDCEVQWLDIPSPFGDRWQ</sequence>
<protein>
    <submittedName>
        <fullName evidence="1">DUF1861 family protein</fullName>
    </submittedName>
</protein>
<dbReference type="PANTHER" id="PTHR37036">
    <property type="match status" value="1"/>
</dbReference>
<reference evidence="1" key="1">
    <citation type="journal article" date="2023" name="J Glob Antimicrob Resist">
        <title>Emergence of NDM-1 and KPC-3 carbapenemases in Kluyvera cryocrescens: Investigating genetic heterogeneity and acquisition routes of blaNDM-1 in Enterobacterales species in Portugal.</title>
        <authorList>
            <person name="Loiodice M."/>
            <person name="Ribeiro M."/>
            <person name="Peixe L."/>
            <person name="Novais A."/>
        </authorList>
    </citation>
    <scope>NUCLEOTIDE SEQUENCE</scope>
    <source>
        <strain evidence="1">K629</strain>
    </source>
</reference>
<name>A0AAW9C514_KLUCR</name>
<comment type="caution">
    <text evidence="1">The sequence shown here is derived from an EMBL/GenBank/DDBJ whole genome shotgun (WGS) entry which is preliminary data.</text>
</comment>
<dbReference type="SUPFAM" id="SSF75005">
    <property type="entry name" value="Arabinanase/levansucrase/invertase"/>
    <property type="match status" value="1"/>
</dbReference>
<dbReference type="InterPro" id="IPR015045">
    <property type="entry name" value="MPT-1-like_LmxM"/>
</dbReference>
<dbReference type="PANTHER" id="PTHR37036:SF2">
    <property type="entry name" value="DUF1861 FAMILY PROTEIN"/>
    <property type="match status" value="1"/>
</dbReference>
<dbReference type="InterPro" id="IPR023296">
    <property type="entry name" value="Glyco_hydro_beta-prop_sf"/>
</dbReference>
<dbReference type="AlphaFoldDB" id="A0AAW9C514"/>
<accession>A0AAW9C514</accession>
<proteinExistence type="predicted"/>
<dbReference type="EMBL" id="JAUEQX010000005">
    <property type="protein sequence ID" value="MDW3776255.1"/>
    <property type="molecule type" value="Genomic_DNA"/>
</dbReference>
<gene>
    <name evidence="1" type="ORF">QWU01_05440</name>
</gene>
<evidence type="ECO:0000313" key="1">
    <source>
        <dbReference type="EMBL" id="MDW3776255.1"/>
    </source>
</evidence>
<dbReference type="RefSeq" id="WP_318242295.1">
    <property type="nucleotide sequence ID" value="NZ_JAUEQX010000005.1"/>
</dbReference>
<dbReference type="Gene3D" id="2.115.10.20">
    <property type="entry name" value="Glycosyl hydrolase domain, family 43"/>
    <property type="match status" value="1"/>
</dbReference>
<dbReference type="Pfam" id="PF08950">
    <property type="entry name" value="DUF1861"/>
    <property type="match status" value="1"/>
</dbReference>
<evidence type="ECO:0000313" key="2">
    <source>
        <dbReference type="Proteomes" id="UP001276300"/>
    </source>
</evidence>
<dbReference type="Proteomes" id="UP001276300">
    <property type="component" value="Unassembled WGS sequence"/>
</dbReference>
<organism evidence="1 2">
    <name type="scientific">Kluyvera cryocrescens</name>
    <name type="common">Kluyvera citrophila</name>
    <dbReference type="NCBI Taxonomy" id="580"/>
    <lineage>
        <taxon>Bacteria</taxon>
        <taxon>Pseudomonadati</taxon>
        <taxon>Pseudomonadota</taxon>
        <taxon>Gammaproteobacteria</taxon>
        <taxon>Enterobacterales</taxon>
        <taxon>Enterobacteriaceae</taxon>
        <taxon>Kluyvera</taxon>
    </lineage>
</organism>